<evidence type="ECO:0000256" key="7">
    <source>
        <dbReference type="PIRNR" id="PIRNR000862"/>
    </source>
</evidence>
<dbReference type="HOGENOM" id="CLU_010974_0_3_1"/>
<reference evidence="11" key="1">
    <citation type="submission" date="2011-05" db="EMBL/GenBank/DDBJ databases">
        <authorList>
            <person name="Richards S.R."/>
            <person name="Qu J."/>
            <person name="Jiang H."/>
            <person name="Jhangiani S.N."/>
            <person name="Agravi P."/>
            <person name="Goodspeed R."/>
            <person name="Gross S."/>
            <person name="Mandapat C."/>
            <person name="Jackson L."/>
            <person name="Mathew T."/>
            <person name="Pu L."/>
            <person name="Thornton R."/>
            <person name="Saada N."/>
            <person name="Wilczek-Boney K.B."/>
            <person name="Lee S."/>
            <person name="Kovar C."/>
            <person name="Wu Y."/>
            <person name="Scherer S.E."/>
            <person name="Worley K.C."/>
            <person name="Muzny D.M."/>
            <person name="Gibbs R."/>
        </authorList>
    </citation>
    <scope>NUCLEOTIDE SEQUENCE</scope>
    <source>
        <strain evidence="11">Brora</strain>
    </source>
</reference>
<dbReference type="EnsemblMetazoa" id="SMAR015555-RA">
    <property type="protein sequence ID" value="SMAR015555-PA"/>
    <property type="gene ID" value="SMAR015555"/>
</dbReference>
<dbReference type="eggNOG" id="KOG2624">
    <property type="taxonomic scope" value="Eukaryota"/>
</dbReference>
<feature type="domain" description="AB hydrolase-1" evidence="9">
    <location>
        <begin position="89"/>
        <end position="382"/>
    </location>
</feature>
<accession>T1JNX6</accession>
<dbReference type="InterPro" id="IPR025483">
    <property type="entry name" value="Lipase_euk"/>
</dbReference>
<dbReference type="InterPro" id="IPR029058">
    <property type="entry name" value="AB_hydrolase_fold"/>
</dbReference>
<keyword evidence="3 7" id="KW-0378">Hydrolase</keyword>
<dbReference type="EMBL" id="JH431945">
    <property type="status" value="NOT_ANNOTATED_CDS"/>
    <property type="molecule type" value="Genomic_DNA"/>
</dbReference>
<evidence type="ECO:0000259" key="9">
    <source>
        <dbReference type="Pfam" id="PF00561"/>
    </source>
</evidence>
<name>T1JNX6_STRMM</name>
<dbReference type="PANTHER" id="PTHR11005">
    <property type="entry name" value="LYSOSOMAL ACID LIPASE-RELATED"/>
    <property type="match status" value="1"/>
</dbReference>
<protein>
    <recommendedName>
        <fullName evidence="7">Lipase</fullName>
    </recommendedName>
</protein>
<evidence type="ECO:0000256" key="8">
    <source>
        <dbReference type="PIRSR" id="PIRSR000862-1"/>
    </source>
</evidence>
<comment type="similarity">
    <text evidence="1 7">Belongs to the AB hydrolase superfamily. Lipase family.</text>
</comment>
<evidence type="ECO:0000256" key="2">
    <source>
        <dbReference type="ARBA" id="ARBA00022729"/>
    </source>
</evidence>
<evidence type="ECO:0000256" key="3">
    <source>
        <dbReference type="ARBA" id="ARBA00022801"/>
    </source>
</evidence>
<dbReference type="Pfam" id="PF00561">
    <property type="entry name" value="Abhydrolase_1"/>
    <property type="match status" value="1"/>
</dbReference>
<evidence type="ECO:0000256" key="6">
    <source>
        <dbReference type="ARBA" id="ARBA00023180"/>
    </source>
</evidence>
<keyword evidence="5" id="KW-0443">Lipid metabolism</keyword>
<keyword evidence="11" id="KW-1185">Reference proteome</keyword>
<dbReference type="PIRSF" id="PIRSF000862">
    <property type="entry name" value="Steryl_ester_lip"/>
    <property type="match status" value="1"/>
</dbReference>
<dbReference type="Gene3D" id="3.40.50.1820">
    <property type="entry name" value="alpha/beta hydrolase"/>
    <property type="match status" value="1"/>
</dbReference>
<evidence type="ECO:0000313" key="11">
    <source>
        <dbReference type="Proteomes" id="UP000014500"/>
    </source>
</evidence>
<dbReference type="STRING" id="126957.T1JNX6"/>
<feature type="active site" description="Nucleophile" evidence="8">
    <location>
        <position position="180"/>
    </location>
</feature>
<dbReference type="FunFam" id="3.40.50.1820:FF:000057">
    <property type="entry name" value="Lipase"/>
    <property type="match status" value="1"/>
</dbReference>
<sequence length="408" mass="46797">MYSCSIFLLNYLFININSKSQSFASLDSFLNQFTFNANVDPSILREISLNPTEVMNLYGYKGENHSVTTDDGYILTVLRIPDVNPNSIPILLLHGSNGRSDQFFINGHTSPAFILADAGFDVWLANFRGTSFTSHKKYTTKDKQFWDFSWQEMAQQDLPHSIDYILNFTKHEKIILSGHSMGTTVGFALLSSQPSYNHKVAGFLPLAPVAYSNYPPNFFQIYKHIPSFQKLYTETNFEPRQILYLDGWKLQLVQSICASKTFYFICELQWNLFGYDPYLYNKTRAPIFVSRSDGASIKTFAHVAQIRTLKGMHQYNYGKEMNQKRYNSSMPPAYNLSKISAPVVLFHGANDVAADPLDVALIGQKLPNLQAKELIPDPRFSHMDFMFAMNMKRLVYDKFIEHAKNMWN</sequence>
<proteinExistence type="inferred from homology"/>
<evidence type="ECO:0000313" key="10">
    <source>
        <dbReference type="EnsemblMetazoa" id="SMAR015555-PA"/>
    </source>
</evidence>
<feature type="active site" description="Charge relay system" evidence="8">
    <location>
        <position position="351"/>
    </location>
</feature>
<reference evidence="10" key="2">
    <citation type="submission" date="2015-02" db="UniProtKB">
        <authorList>
            <consortium name="EnsemblMetazoa"/>
        </authorList>
    </citation>
    <scope>IDENTIFICATION</scope>
</reference>
<keyword evidence="6" id="KW-0325">Glycoprotein</keyword>
<keyword evidence="4 7" id="KW-0442">Lipid degradation</keyword>
<evidence type="ECO:0000256" key="4">
    <source>
        <dbReference type="ARBA" id="ARBA00022963"/>
    </source>
</evidence>
<dbReference type="GO" id="GO:0016042">
    <property type="term" value="P:lipid catabolic process"/>
    <property type="evidence" value="ECO:0007669"/>
    <property type="project" value="UniProtKB-KW"/>
</dbReference>
<dbReference type="OMA" id="FIFADLA"/>
<dbReference type="GO" id="GO:0016788">
    <property type="term" value="F:hydrolase activity, acting on ester bonds"/>
    <property type="evidence" value="ECO:0007669"/>
    <property type="project" value="InterPro"/>
</dbReference>
<feature type="active site" description="Charge relay system" evidence="8">
    <location>
        <position position="382"/>
    </location>
</feature>
<organism evidence="10 11">
    <name type="scientific">Strigamia maritima</name>
    <name type="common">European centipede</name>
    <name type="synonym">Geophilus maritimus</name>
    <dbReference type="NCBI Taxonomy" id="126957"/>
    <lineage>
        <taxon>Eukaryota</taxon>
        <taxon>Metazoa</taxon>
        <taxon>Ecdysozoa</taxon>
        <taxon>Arthropoda</taxon>
        <taxon>Myriapoda</taxon>
        <taxon>Chilopoda</taxon>
        <taxon>Pleurostigmophora</taxon>
        <taxon>Geophilomorpha</taxon>
        <taxon>Linotaeniidae</taxon>
        <taxon>Strigamia</taxon>
    </lineage>
</organism>
<dbReference type="AlphaFoldDB" id="T1JNX6"/>
<evidence type="ECO:0000256" key="5">
    <source>
        <dbReference type="ARBA" id="ARBA00023098"/>
    </source>
</evidence>
<dbReference type="PhylomeDB" id="T1JNX6"/>
<evidence type="ECO:0000256" key="1">
    <source>
        <dbReference type="ARBA" id="ARBA00010701"/>
    </source>
</evidence>
<keyword evidence="2" id="KW-0732">Signal</keyword>
<dbReference type="Proteomes" id="UP000014500">
    <property type="component" value="Unassembled WGS sequence"/>
</dbReference>
<dbReference type="InterPro" id="IPR000073">
    <property type="entry name" value="AB_hydrolase_1"/>
</dbReference>
<dbReference type="SUPFAM" id="SSF53474">
    <property type="entry name" value="alpha/beta-Hydrolases"/>
    <property type="match status" value="1"/>
</dbReference>